<dbReference type="AlphaFoldDB" id="A0AAN7GPN6"/>
<organism evidence="2 3">
    <name type="scientific">Podospora fimiseda</name>
    <dbReference type="NCBI Taxonomy" id="252190"/>
    <lineage>
        <taxon>Eukaryota</taxon>
        <taxon>Fungi</taxon>
        <taxon>Dikarya</taxon>
        <taxon>Ascomycota</taxon>
        <taxon>Pezizomycotina</taxon>
        <taxon>Sordariomycetes</taxon>
        <taxon>Sordariomycetidae</taxon>
        <taxon>Sordariales</taxon>
        <taxon>Podosporaceae</taxon>
        <taxon>Podospora</taxon>
    </lineage>
</organism>
<reference evidence="2" key="2">
    <citation type="submission" date="2023-05" db="EMBL/GenBank/DDBJ databases">
        <authorList>
            <consortium name="Lawrence Berkeley National Laboratory"/>
            <person name="Steindorff A."/>
            <person name="Hensen N."/>
            <person name="Bonometti L."/>
            <person name="Westerberg I."/>
            <person name="Brannstrom I.O."/>
            <person name="Guillou S."/>
            <person name="Cros-Aarteil S."/>
            <person name="Calhoun S."/>
            <person name="Haridas S."/>
            <person name="Kuo A."/>
            <person name="Mondo S."/>
            <person name="Pangilinan J."/>
            <person name="Riley R."/>
            <person name="Labutti K."/>
            <person name="Andreopoulos B."/>
            <person name="Lipzen A."/>
            <person name="Chen C."/>
            <person name="Yanf M."/>
            <person name="Daum C."/>
            <person name="Ng V."/>
            <person name="Clum A."/>
            <person name="Ohm R."/>
            <person name="Martin F."/>
            <person name="Silar P."/>
            <person name="Natvig D."/>
            <person name="Lalanne C."/>
            <person name="Gautier V."/>
            <person name="Ament-Velasquez S.L."/>
            <person name="Kruys A."/>
            <person name="Hutchinson M.I."/>
            <person name="Powell A.J."/>
            <person name="Barry K."/>
            <person name="Miller A.N."/>
            <person name="Grigoriev I.V."/>
            <person name="Debuchy R."/>
            <person name="Gladieux P."/>
            <person name="Thoren M.H."/>
            <person name="Johannesson H."/>
        </authorList>
    </citation>
    <scope>NUCLEOTIDE SEQUENCE</scope>
    <source>
        <strain evidence="2">CBS 990.96</strain>
    </source>
</reference>
<proteinExistence type="predicted"/>
<comment type="caution">
    <text evidence="2">The sequence shown here is derived from an EMBL/GenBank/DDBJ whole genome shotgun (WGS) entry which is preliminary data.</text>
</comment>
<evidence type="ECO:0000313" key="2">
    <source>
        <dbReference type="EMBL" id="KAK4223892.1"/>
    </source>
</evidence>
<dbReference type="Proteomes" id="UP001301958">
    <property type="component" value="Unassembled WGS sequence"/>
</dbReference>
<reference evidence="2" key="1">
    <citation type="journal article" date="2023" name="Mol. Phylogenet. Evol.">
        <title>Genome-scale phylogeny and comparative genomics of the fungal order Sordariales.</title>
        <authorList>
            <person name="Hensen N."/>
            <person name="Bonometti L."/>
            <person name="Westerberg I."/>
            <person name="Brannstrom I.O."/>
            <person name="Guillou S."/>
            <person name="Cros-Aarteil S."/>
            <person name="Calhoun S."/>
            <person name="Haridas S."/>
            <person name="Kuo A."/>
            <person name="Mondo S."/>
            <person name="Pangilinan J."/>
            <person name="Riley R."/>
            <person name="LaButti K."/>
            <person name="Andreopoulos B."/>
            <person name="Lipzen A."/>
            <person name="Chen C."/>
            <person name="Yan M."/>
            <person name="Daum C."/>
            <person name="Ng V."/>
            <person name="Clum A."/>
            <person name="Steindorff A."/>
            <person name="Ohm R.A."/>
            <person name="Martin F."/>
            <person name="Silar P."/>
            <person name="Natvig D.O."/>
            <person name="Lalanne C."/>
            <person name="Gautier V."/>
            <person name="Ament-Velasquez S.L."/>
            <person name="Kruys A."/>
            <person name="Hutchinson M.I."/>
            <person name="Powell A.J."/>
            <person name="Barry K."/>
            <person name="Miller A.N."/>
            <person name="Grigoriev I.V."/>
            <person name="Debuchy R."/>
            <person name="Gladieux P."/>
            <person name="Hiltunen Thoren M."/>
            <person name="Johannesson H."/>
        </authorList>
    </citation>
    <scope>NUCLEOTIDE SEQUENCE</scope>
    <source>
        <strain evidence="2">CBS 990.96</strain>
    </source>
</reference>
<keyword evidence="3" id="KW-1185">Reference proteome</keyword>
<evidence type="ECO:0000313" key="3">
    <source>
        <dbReference type="Proteomes" id="UP001301958"/>
    </source>
</evidence>
<dbReference type="EMBL" id="MU865410">
    <property type="protein sequence ID" value="KAK4223892.1"/>
    <property type="molecule type" value="Genomic_DNA"/>
</dbReference>
<evidence type="ECO:0000256" key="1">
    <source>
        <dbReference type="SAM" id="Coils"/>
    </source>
</evidence>
<keyword evidence="1" id="KW-0175">Coiled coil</keyword>
<sequence>MRLDLLIPLPLAVTTCPSFFGSSELVIPQHAQRCLAVEVLRQDQFTADPMLGMIAKVEANNPVTPSNEFWDDMYFREMRLSGESGEGKGGRRRVLNPLQYIASLTGQSGPNRDLGEEEDCRLLRYEDLVFQQNVFALVQALPGLYLARFTKWNELQQKEWSQSKEGIEAKERMEANERRVAKKRVEIKKRMEANERMAAKRRMANKKMTEANERMEAQKRMEAKEEMALPLLEPQPMTCLAKGVPIFVPNFSVAIDVFFSLMEKTVGVSFSQFQEECSDWDDYGRANLECAWFFEEQTGYILRNWLESLVGREMMEPEELNQHIDRIRPRGALAPWMLDYAFGYDYWTQYYTAREVMMEWMRFPTKESLHRHVIPAMEPMLLEGSRNLRWASLTEKEQEEQWDFSLPSRIFHRLGWDRLGKMGVRAPVTKRCLSSRQGEPESEDEIERICAFSQERVFPETDGKFRKSVVITTATMMNRIARTAAIKATAAIDPEPFHIQVKETNHGDVVYEPLYTNGKISGFVAKREIKQRTGVMIDYPLIMRP</sequence>
<protein>
    <submittedName>
        <fullName evidence="2">Uncharacterized protein</fullName>
    </submittedName>
</protein>
<feature type="coiled-coil region" evidence="1">
    <location>
        <begin position="194"/>
        <end position="225"/>
    </location>
</feature>
<gene>
    <name evidence="2" type="ORF">QBC38DRAFT_548085</name>
</gene>
<accession>A0AAN7GPN6</accession>
<name>A0AAN7GPN6_9PEZI</name>